<protein>
    <submittedName>
        <fullName evidence="1">Uncharacterized protein</fullName>
    </submittedName>
</protein>
<accession>A0A016E4W4</accession>
<name>A0A016E4W4_BACFG</name>
<dbReference type="AlphaFoldDB" id="A0A016E4W4"/>
<dbReference type="EMBL" id="JGDS01000062">
    <property type="protein sequence ID" value="EXZ72166.1"/>
    <property type="molecule type" value="Genomic_DNA"/>
</dbReference>
<evidence type="ECO:0000313" key="2">
    <source>
        <dbReference type="Proteomes" id="UP000020938"/>
    </source>
</evidence>
<gene>
    <name evidence="1" type="ORF">M123_3623</name>
</gene>
<reference evidence="1 2" key="1">
    <citation type="submission" date="2014-02" db="EMBL/GenBank/DDBJ databases">
        <authorList>
            <person name="Sears C."/>
            <person name="Carroll K."/>
            <person name="Sack B.R."/>
            <person name="Qadri F."/>
            <person name="Myers L.L."/>
            <person name="Chung G.-T."/>
            <person name="Escheverria P."/>
            <person name="Fraser C.M."/>
            <person name="Sadzewicz L."/>
            <person name="Shefchek K.A."/>
            <person name="Tallon L."/>
            <person name="Das S.P."/>
            <person name="Daugherty S."/>
            <person name="Mongodin E.F."/>
        </authorList>
    </citation>
    <scope>NUCLEOTIDE SEQUENCE [LARGE SCALE GENOMIC DNA]</scope>
    <source>
        <strain evidence="1 2">3976T8</strain>
    </source>
</reference>
<dbReference type="Proteomes" id="UP000020938">
    <property type="component" value="Unassembled WGS sequence"/>
</dbReference>
<evidence type="ECO:0000313" key="1">
    <source>
        <dbReference type="EMBL" id="EXZ72166.1"/>
    </source>
</evidence>
<organism evidence="1 2">
    <name type="scientific">Bacteroides fragilis str. 3976T8</name>
    <dbReference type="NCBI Taxonomy" id="1339314"/>
    <lineage>
        <taxon>Bacteria</taxon>
        <taxon>Pseudomonadati</taxon>
        <taxon>Bacteroidota</taxon>
        <taxon>Bacteroidia</taxon>
        <taxon>Bacteroidales</taxon>
        <taxon>Bacteroidaceae</taxon>
        <taxon>Bacteroides</taxon>
    </lineage>
</organism>
<comment type="caution">
    <text evidence="1">The sequence shown here is derived from an EMBL/GenBank/DDBJ whole genome shotgun (WGS) entry which is preliminary data.</text>
</comment>
<sequence>MAISRTVPNTDLCKVEKNGGCRYGSTRVEKEYKHLKTEKDYGRYQYPVRY</sequence>
<dbReference type="PATRIC" id="fig|1339314.3.peg.3775"/>
<proteinExistence type="predicted"/>